<dbReference type="Pfam" id="PF06429">
    <property type="entry name" value="Flg_bbr_C"/>
    <property type="match status" value="1"/>
</dbReference>
<name>A0A7G7VKD8_9FIRM</name>
<dbReference type="AlphaFoldDB" id="A0A7G7VKD8"/>
<dbReference type="InterPro" id="IPR001444">
    <property type="entry name" value="Flag_bb_rod_N"/>
</dbReference>
<dbReference type="InterPro" id="IPR020013">
    <property type="entry name" value="Flagellar_FlgE/F/G"/>
</dbReference>
<keyword evidence="11" id="KW-1185">Reference proteome</keyword>
<dbReference type="PANTHER" id="PTHR30435">
    <property type="entry name" value="FLAGELLAR PROTEIN"/>
    <property type="match status" value="1"/>
</dbReference>
<keyword evidence="4 5" id="KW-0975">Bacterial flagellum</keyword>
<evidence type="ECO:0000259" key="9">
    <source>
        <dbReference type="Pfam" id="PF22692"/>
    </source>
</evidence>
<organism evidence="10 11">
    <name type="scientific">Selenomonas timonae</name>
    <dbReference type="NCBI Taxonomy" id="2754044"/>
    <lineage>
        <taxon>Bacteria</taxon>
        <taxon>Bacillati</taxon>
        <taxon>Bacillota</taxon>
        <taxon>Negativicutes</taxon>
        <taxon>Selenomonadales</taxon>
        <taxon>Selenomonadaceae</taxon>
        <taxon>Selenomonas</taxon>
    </lineage>
</organism>
<evidence type="ECO:0000313" key="11">
    <source>
        <dbReference type="Proteomes" id="UP000515480"/>
    </source>
</evidence>
<evidence type="ECO:0000256" key="4">
    <source>
        <dbReference type="ARBA" id="ARBA00023143"/>
    </source>
</evidence>
<dbReference type="InterPro" id="IPR010930">
    <property type="entry name" value="Flg_bb/hook_C_dom"/>
</dbReference>
<dbReference type="GO" id="GO:0071978">
    <property type="term" value="P:bacterial-type flagellum-dependent swarming motility"/>
    <property type="evidence" value="ECO:0007669"/>
    <property type="project" value="TreeGrafter"/>
</dbReference>
<feature type="domain" description="Flagellar hook protein FlgE D2" evidence="8">
    <location>
        <begin position="464"/>
        <end position="574"/>
    </location>
</feature>
<feature type="domain" description="Flagellar hook protein FlgE/F/G-like D1" evidence="9">
    <location>
        <begin position="95"/>
        <end position="159"/>
    </location>
</feature>
<dbReference type="PANTHER" id="PTHR30435:SF1">
    <property type="entry name" value="FLAGELLAR HOOK PROTEIN FLGE"/>
    <property type="match status" value="1"/>
</dbReference>
<keyword evidence="10" id="KW-0966">Cell projection</keyword>
<dbReference type="GO" id="GO:0009424">
    <property type="term" value="C:bacterial-type flagellum hook"/>
    <property type="evidence" value="ECO:0007669"/>
    <property type="project" value="TreeGrafter"/>
</dbReference>
<evidence type="ECO:0000256" key="1">
    <source>
        <dbReference type="ARBA" id="ARBA00004117"/>
    </source>
</evidence>
<proteinExistence type="inferred from homology"/>
<dbReference type="GO" id="GO:0009425">
    <property type="term" value="C:bacterial-type flagellum basal body"/>
    <property type="evidence" value="ECO:0007669"/>
    <property type="project" value="UniProtKB-SubCell"/>
</dbReference>
<dbReference type="Gene3D" id="2.60.98.20">
    <property type="entry name" value="Flagellar hook protein FlgE"/>
    <property type="match status" value="1"/>
</dbReference>
<comment type="subcellular location">
    <subcellularLocation>
        <location evidence="1 5">Bacterial flagellum basal body</location>
    </subcellularLocation>
</comment>
<sequence>MMRSLFSGVSGLKGHQTRMDVIGHNISNINTVGYKASRVTFADTLYQTSSGASAPTGNLGGINPKQIGLGMNVASIDTIFSDASAQGTGKNTDVALSGNGLFIMKNSTGTYYTRDGAFEFDAEGNYVLPGNGSFVQGWMARENGELVTTEQPGNITIKAGKSMQPQMTTAASYLNNLNADTKGYEIASIVAKYKDGTQKSLGTYTESSVGEMSLGMTGTTKPIPLEDGVADYPFKTTDTVTLTGTPVKGKALFSSTVTSVEANGANVKVTYEGDKSSVYGITDSSGNPISVTHTTGTHAIGDVSTISGTIASAGVKASGSNPGATELTLATATIGGQTFTNVKITVPNPKDFTYADGQTVNFSLVKKKIEADAGAKIHTPNTYSDGTVLDANEATTGAPFTVTEKNQRYIYKGRVNGSEGTIQSVTRKSKQPTEVTLTMKDGQVFTGAVNGEYKVGGMYYPPSVTTFTVYDSLGGAHSIPLVFRKVGANEWDMSLAGSDTYSYKEANGMEVSASLTKTRLKFDQTGRYVSGDATVSLTYKREGAEEPKSHKVTVSLGALTQYSGSSTIKAETDGNAEGVLKNVTIDNTGTITGVYSNGKIKAEAQIAIAQFNNASGLTRIGGNFYQQSNNSGAANVKTASDLGCTITPSALEMSNVDIADQFSDMIVTQRGFQANSKTITVGDEMLETLIGMKR</sequence>
<evidence type="ECO:0000313" key="10">
    <source>
        <dbReference type="EMBL" id="QNH54581.1"/>
    </source>
</evidence>
<evidence type="ECO:0000259" key="7">
    <source>
        <dbReference type="Pfam" id="PF06429"/>
    </source>
</evidence>
<dbReference type="InterPro" id="IPR011491">
    <property type="entry name" value="FlgE_D2"/>
</dbReference>
<dbReference type="EMBL" id="CP060204">
    <property type="protein sequence ID" value="QNH54581.1"/>
    <property type="molecule type" value="Genomic_DNA"/>
</dbReference>
<dbReference type="InterPro" id="IPR037058">
    <property type="entry name" value="Falgellar_hook_FlgE_sf"/>
</dbReference>
<evidence type="ECO:0000256" key="5">
    <source>
        <dbReference type="RuleBase" id="RU362116"/>
    </source>
</evidence>
<dbReference type="KEGG" id="stim:H1B31_01010"/>
<protein>
    <recommendedName>
        <fullName evidence="3 5">Flagellar hook protein FlgE</fullName>
    </recommendedName>
</protein>
<evidence type="ECO:0000256" key="3">
    <source>
        <dbReference type="ARBA" id="ARBA00019015"/>
    </source>
</evidence>
<keyword evidence="10" id="KW-0282">Flagellum</keyword>
<keyword evidence="10" id="KW-0969">Cilium</keyword>
<gene>
    <name evidence="10" type="ORF">H1B31_01010</name>
</gene>
<accession>A0A7G7VKD8</accession>
<dbReference type="InterPro" id="IPR037925">
    <property type="entry name" value="FlgE/F/G-like"/>
</dbReference>
<comment type="similarity">
    <text evidence="2 5">Belongs to the flagella basal body rod proteins family.</text>
</comment>
<evidence type="ECO:0000256" key="2">
    <source>
        <dbReference type="ARBA" id="ARBA00009677"/>
    </source>
</evidence>
<dbReference type="Pfam" id="PF22692">
    <property type="entry name" value="LlgE_F_G_D1"/>
    <property type="match status" value="1"/>
</dbReference>
<dbReference type="RefSeq" id="WP_185980543.1">
    <property type="nucleotide sequence ID" value="NZ_CP060204.1"/>
</dbReference>
<evidence type="ECO:0000259" key="6">
    <source>
        <dbReference type="Pfam" id="PF00460"/>
    </source>
</evidence>
<comment type="function">
    <text evidence="5">A flexible structure which links the flagellar filament to the drive apparatus in the basal body.</text>
</comment>
<dbReference type="InterPro" id="IPR053967">
    <property type="entry name" value="LlgE_F_G-like_D1"/>
</dbReference>
<evidence type="ECO:0000259" key="8">
    <source>
        <dbReference type="Pfam" id="PF07559"/>
    </source>
</evidence>
<dbReference type="Pfam" id="PF00460">
    <property type="entry name" value="Flg_bb_rod"/>
    <property type="match status" value="1"/>
</dbReference>
<feature type="domain" description="Flagellar basal body rod protein N-terminal" evidence="6">
    <location>
        <begin position="8"/>
        <end position="35"/>
    </location>
</feature>
<dbReference type="Pfam" id="PF07559">
    <property type="entry name" value="FlgE_D2"/>
    <property type="match status" value="1"/>
</dbReference>
<dbReference type="NCBIfam" id="TIGR03506">
    <property type="entry name" value="FlgEFG_subfam"/>
    <property type="match status" value="1"/>
</dbReference>
<reference evidence="10 11" key="1">
    <citation type="submission" date="2020-07" db="EMBL/GenBank/DDBJ databases">
        <title>Complete genome and description of Selenomonas timonensis sp. nov., a new bacterium isolated from a gingivitis subject.</title>
        <authorList>
            <person name="Antezack A."/>
        </authorList>
    </citation>
    <scope>NUCLEOTIDE SEQUENCE [LARGE SCALE GENOMIC DNA]</scope>
    <source>
        <strain evidence="10 11">Marseille-Q3039</strain>
    </source>
</reference>
<dbReference type="Proteomes" id="UP000515480">
    <property type="component" value="Chromosome"/>
</dbReference>
<dbReference type="GO" id="GO:0005829">
    <property type="term" value="C:cytosol"/>
    <property type="evidence" value="ECO:0007669"/>
    <property type="project" value="TreeGrafter"/>
</dbReference>
<feature type="domain" description="Flagellar basal-body/hook protein C-terminal" evidence="7">
    <location>
        <begin position="649"/>
        <end position="691"/>
    </location>
</feature>
<dbReference type="SUPFAM" id="SSF117143">
    <property type="entry name" value="Flagellar hook protein flgE"/>
    <property type="match status" value="1"/>
</dbReference>